<dbReference type="PANTHER" id="PTHR21152:SF40">
    <property type="entry name" value="ALANINE--GLYOXYLATE AMINOTRANSFERASE"/>
    <property type="match status" value="1"/>
</dbReference>
<feature type="binding site" evidence="13">
    <location>
        <position position="191"/>
    </location>
    <ligand>
        <name>pyridoxal 5'-phosphate</name>
        <dbReference type="ChEBI" id="CHEBI:597326"/>
    </ligand>
</feature>
<comment type="cofactor">
    <cofactor evidence="13">
        <name>pyridoxal 5'-phosphate</name>
        <dbReference type="ChEBI" id="CHEBI:597326"/>
    </cofactor>
    <text evidence="13">Binds 1 pyridoxal phosphate per subunit.</text>
</comment>
<keyword evidence="6 13" id="KW-0028">Amino-acid biosynthesis</keyword>
<dbReference type="EMBL" id="JGZI01000009">
    <property type="protein sequence ID" value="KFI82244.1"/>
    <property type="molecule type" value="Genomic_DNA"/>
</dbReference>
<feature type="modified residue" description="N6-(pyridoxal phosphate)lysine" evidence="13">
    <location>
        <position position="215"/>
    </location>
</feature>
<comment type="caution">
    <text evidence="15">The sequence shown here is derived from an EMBL/GenBank/DDBJ whole genome shotgun (WGS) entry which is preliminary data.</text>
</comment>
<dbReference type="HAMAP" id="MF_00160">
    <property type="entry name" value="SerC_aminotrans_5"/>
    <property type="match status" value="1"/>
</dbReference>
<comment type="pathway">
    <text evidence="2 13">Amino-acid biosynthesis; L-serine biosynthesis; L-serine from 3-phospho-D-glycerate: step 2/3.</text>
</comment>
<evidence type="ECO:0000256" key="11">
    <source>
        <dbReference type="ARBA" id="ARBA00047630"/>
    </source>
</evidence>
<keyword evidence="4 13" id="KW-0963">Cytoplasm</keyword>
<feature type="binding site" evidence="13">
    <location>
        <position position="167"/>
    </location>
    <ligand>
        <name>pyridoxal 5'-phosphate</name>
        <dbReference type="ChEBI" id="CHEBI:597326"/>
    </ligand>
</feature>
<dbReference type="GO" id="GO:0005737">
    <property type="term" value="C:cytoplasm"/>
    <property type="evidence" value="ECO:0007669"/>
    <property type="project" value="UniProtKB-SubCell"/>
</dbReference>
<dbReference type="UniPathway" id="UPA00244">
    <property type="reaction ID" value="UER00311"/>
</dbReference>
<dbReference type="InterPro" id="IPR006272">
    <property type="entry name" value="Pser_aminoTfrase_mycobac"/>
</dbReference>
<evidence type="ECO:0000256" key="12">
    <source>
        <dbReference type="ARBA" id="ARBA00049007"/>
    </source>
</evidence>
<feature type="binding site" evidence="13">
    <location>
        <position position="63"/>
    </location>
    <ligand>
        <name>L-glutamate</name>
        <dbReference type="ChEBI" id="CHEBI:29985"/>
    </ligand>
</feature>
<feature type="binding site" evidence="13">
    <location>
        <position position="214"/>
    </location>
    <ligand>
        <name>pyridoxal 5'-phosphate</name>
        <dbReference type="ChEBI" id="CHEBI:597326"/>
    </ligand>
</feature>
<dbReference type="Gene3D" id="3.90.1150.10">
    <property type="entry name" value="Aspartate Aminotransferase, domain 1"/>
    <property type="match status" value="1"/>
</dbReference>
<dbReference type="EC" id="2.6.1.52" evidence="13"/>
<evidence type="ECO:0000256" key="7">
    <source>
        <dbReference type="ARBA" id="ARBA00022679"/>
    </source>
</evidence>
<feature type="domain" description="Aminotransferase class V" evidence="14">
    <location>
        <begin position="154"/>
        <end position="361"/>
    </location>
</feature>
<evidence type="ECO:0000256" key="5">
    <source>
        <dbReference type="ARBA" id="ARBA00022576"/>
    </source>
</evidence>
<evidence type="ECO:0000313" key="16">
    <source>
        <dbReference type="Proteomes" id="UP000029050"/>
    </source>
</evidence>
<evidence type="ECO:0000259" key="14">
    <source>
        <dbReference type="Pfam" id="PF00266"/>
    </source>
</evidence>
<proteinExistence type="inferred from homology"/>
<dbReference type="GO" id="GO:0004648">
    <property type="term" value="F:O-phospho-L-serine:2-oxoglutarate aminotransferase activity"/>
    <property type="evidence" value="ECO:0007669"/>
    <property type="project" value="UniProtKB-UniRule"/>
</dbReference>
<evidence type="ECO:0000313" key="15">
    <source>
        <dbReference type="EMBL" id="KFI82244.1"/>
    </source>
</evidence>
<dbReference type="InterPro" id="IPR022278">
    <property type="entry name" value="Pser_aminoTfrase"/>
</dbReference>
<feature type="binding site" evidence="13">
    <location>
        <position position="121"/>
    </location>
    <ligand>
        <name>pyridoxal 5'-phosphate</name>
        <dbReference type="ChEBI" id="CHEBI:597326"/>
    </ligand>
</feature>
<dbReference type="AlphaFoldDB" id="A0A087CG44"/>
<keyword evidence="5 13" id="KW-0032">Aminotransferase</keyword>
<dbReference type="GO" id="GO:0006564">
    <property type="term" value="P:L-serine biosynthetic process"/>
    <property type="evidence" value="ECO:0007669"/>
    <property type="project" value="UniProtKB-UniRule"/>
</dbReference>
<keyword evidence="16" id="KW-1185">Reference proteome</keyword>
<evidence type="ECO:0000256" key="1">
    <source>
        <dbReference type="ARBA" id="ARBA00003483"/>
    </source>
</evidence>
<keyword evidence="8 13" id="KW-0663">Pyridoxal phosphate</keyword>
<dbReference type="GO" id="GO:0008615">
    <property type="term" value="P:pyridoxine biosynthetic process"/>
    <property type="evidence" value="ECO:0007669"/>
    <property type="project" value="UniProtKB-UniRule"/>
</dbReference>
<feature type="binding site" evidence="13">
    <location>
        <begin position="272"/>
        <end position="273"/>
    </location>
    <ligand>
        <name>pyridoxal 5'-phosphate</name>
        <dbReference type="ChEBI" id="CHEBI:597326"/>
    </ligand>
</feature>
<evidence type="ECO:0000256" key="8">
    <source>
        <dbReference type="ARBA" id="ARBA00022898"/>
    </source>
</evidence>
<dbReference type="InterPro" id="IPR000192">
    <property type="entry name" value="Aminotrans_V_dom"/>
</dbReference>
<dbReference type="Pfam" id="PF00266">
    <property type="entry name" value="Aminotran_5"/>
    <property type="match status" value="1"/>
</dbReference>
<dbReference type="InterPro" id="IPR015422">
    <property type="entry name" value="PyrdxlP-dep_Trfase_small"/>
</dbReference>
<reference evidence="15 16" key="1">
    <citation type="submission" date="2014-03" db="EMBL/GenBank/DDBJ databases">
        <title>Genomics of Bifidobacteria.</title>
        <authorList>
            <person name="Ventura M."/>
            <person name="Milani C."/>
            <person name="Lugli G.A."/>
        </authorList>
    </citation>
    <scope>NUCLEOTIDE SEQUENCE [LARGE SCALE GENOMIC DNA]</scope>
    <source>
        <strain evidence="15 16">LMG 21775</strain>
    </source>
</reference>
<dbReference type="InterPro" id="IPR015421">
    <property type="entry name" value="PyrdxlP-dep_Trfase_major"/>
</dbReference>
<dbReference type="PIRSF" id="PIRSF000525">
    <property type="entry name" value="SerC"/>
    <property type="match status" value="1"/>
</dbReference>
<sequence>MRGHPRQQSIGVDMVFPMTNTVEIPDALLPEDGRFGSGPSKIRRAQIESLESEWKTLLGTSHRQQPVRQVVASIRTGLAELFSLPEGYEVALGNGGASAFWSIACASLIEHKAAFGVYGSFSRKFAQEAAGAPFIDETVVFESDPGTYRIPDFREDVDAYCWAHNETSTGVAAPIMRVAGSAAQGALTIIDGTSAAGALGIDITQADVYYFSPQKAFGADGGLWFALLSPAAIERAARIEAEAKRPGSKRWIPSFLSLSTALSNSRKEQTLNTPSVSNLALMSQQIAWMNDNGGMQWTQARCSESAAKLYSWAERSSFASPFVKDEQARSNSVVTIDIDDRHSADQIIAALRENGIVDTAGYRKLGRNQLRVGVFPSVEPSDVEKLTQCIDYVVDRL</sequence>
<comment type="subunit">
    <text evidence="13">Homodimer.</text>
</comment>
<comment type="subcellular location">
    <subcellularLocation>
        <location evidence="13">Cytoplasm</location>
    </subcellularLocation>
</comment>
<evidence type="ECO:0000256" key="6">
    <source>
        <dbReference type="ARBA" id="ARBA00022605"/>
    </source>
</evidence>
<feature type="binding site" evidence="13">
    <location>
        <begin position="97"/>
        <end position="98"/>
    </location>
    <ligand>
        <name>pyridoxal 5'-phosphate</name>
        <dbReference type="ChEBI" id="CHEBI:597326"/>
    </ligand>
</feature>
<gene>
    <name evidence="13" type="primary">serC</name>
    <name evidence="15" type="ORF">BPSY_1093</name>
</gene>
<keyword evidence="10 13" id="KW-0718">Serine biosynthesis</keyword>
<dbReference type="UniPathway" id="UPA00135">
    <property type="reaction ID" value="UER00197"/>
</dbReference>
<evidence type="ECO:0000256" key="3">
    <source>
        <dbReference type="ARBA" id="ARBA00006904"/>
    </source>
</evidence>
<dbReference type="GO" id="GO:0008453">
    <property type="term" value="F:alanine-glyoxylate transaminase activity"/>
    <property type="evidence" value="ECO:0007669"/>
    <property type="project" value="TreeGrafter"/>
</dbReference>
<evidence type="ECO:0000256" key="10">
    <source>
        <dbReference type="ARBA" id="ARBA00023299"/>
    </source>
</evidence>
<dbReference type="eggNOG" id="COG1932">
    <property type="taxonomic scope" value="Bacteria"/>
</dbReference>
<name>A0A087CG44_9BIFI</name>
<evidence type="ECO:0000256" key="4">
    <source>
        <dbReference type="ARBA" id="ARBA00022490"/>
    </source>
</evidence>
<dbReference type="InterPro" id="IPR015424">
    <property type="entry name" value="PyrdxlP-dep_Trfase"/>
</dbReference>
<dbReference type="GO" id="GO:0019265">
    <property type="term" value="P:glycine biosynthetic process, by transamination of glyoxylate"/>
    <property type="evidence" value="ECO:0007669"/>
    <property type="project" value="TreeGrafter"/>
</dbReference>
<protein>
    <recommendedName>
        <fullName evidence="13">Phosphoserine aminotransferase</fullName>
        <ecNumber evidence="13">2.6.1.52</ecNumber>
    </recommendedName>
    <alternativeName>
        <fullName evidence="13">Phosphohydroxythreonine aminotransferase</fullName>
        <shortName evidence="13">PSAT</shortName>
    </alternativeName>
</protein>
<dbReference type="STRING" id="218140.BPSY_1093"/>
<comment type="similarity">
    <text evidence="3 13">Belongs to the class-V pyridoxal-phosphate-dependent aminotransferase family. SerC subfamily.</text>
</comment>
<organism evidence="15 16">
    <name type="scientific">Bifidobacterium psychraerophilum</name>
    <dbReference type="NCBI Taxonomy" id="218140"/>
    <lineage>
        <taxon>Bacteria</taxon>
        <taxon>Bacillati</taxon>
        <taxon>Actinomycetota</taxon>
        <taxon>Actinomycetes</taxon>
        <taxon>Bifidobacteriales</taxon>
        <taxon>Bifidobacteriaceae</taxon>
        <taxon>Bifidobacterium</taxon>
    </lineage>
</organism>
<comment type="catalytic activity">
    <reaction evidence="11 13">
        <text>4-(phosphooxy)-L-threonine + 2-oxoglutarate = (R)-3-hydroxy-2-oxo-4-phosphooxybutanoate + L-glutamate</text>
        <dbReference type="Rhea" id="RHEA:16573"/>
        <dbReference type="ChEBI" id="CHEBI:16810"/>
        <dbReference type="ChEBI" id="CHEBI:29985"/>
        <dbReference type="ChEBI" id="CHEBI:58452"/>
        <dbReference type="ChEBI" id="CHEBI:58538"/>
        <dbReference type="EC" id="2.6.1.52"/>
    </reaction>
</comment>
<accession>A0A087CG44</accession>
<evidence type="ECO:0000256" key="9">
    <source>
        <dbReference type="ARBA" id="ARBA00023096"/>
    </source>
</evidence>
<comment type="caution">
    <text evidence="13">Lacks conserved residue(s) required for the propagation of feature annotation.</text>
</comment>
<keyword evidence="9 13" id="KW-0664">Pyridoxine biosynthesis</keyword>
<dbReference type="NCBIfam" id="TIGR01366">
    <property type="entry name" value="serC_3"/>
    <property type="match status" value="1"/>
</dbReference>
<comment type="function">
    <text evidence="1 13">Catalyzes the reversible conversion of 3-phosphohydroxypyruvate to phosphoserine and of 3-hydroxy-2-oxo-4-phosphonooxybutanoate to phosphohydroxythreonine.</text>
</comment>
<dbReference type="SUPFAM" id="SSF53383">
    <property type="entry name" value="PLP-dependent transferases"/>
    <property type="match status" value="1"/>
</dbReference>
<dbReference type="Proteomes" id="UP000029050">
    <property type="component" value="Unassembled WGS sequence"/>
</dbReference>
<evidence type="ECO:0000256" key="2">
    <source>
        <dbReference type="ARBA" id="ARBA00005099"/>
    </source>
</evidence>
<evidence type="ECO:0000256" key="13">
    <source>
        <dbReference type="HAMAP-Rule" id="MF_00160"/>
    </source>
</evidence>
<dbReference type="PANTHER" id="PTHR21152">
    <property type="entry name" value="AMINOTRANSFERASE CLASS V"/>
    <property type="match status" value="1"/>
</dbReference>
<dbReference type="GO" id="GO:0004760">
    <property type="term" value="F:L-serine-pyruvate transaminase activity"/>
    <property type="evidence" value="ECO:0007669"/>
    <property type="project" value="TreeGrafter"/>
</dbReference>
<keyword evidence="7 13" id="KW-0808">Transferase</keyword>
<dbReference type="Gene3D" id="3.40.640.10">
    <property type="entry name" value="Type I PLP-dependent aspartate aminotransferase-like (Major domain)"/>
    <property type="match status" value="1"/>
</dbReference>
<comment type="pathway">
    <text evidence="13">Cofactor biosynthesis; pyridoxine 5'-phosphate biosynthesis; pyridoxine 5'-phosphate from D-erythrose 4-phosphate: step 3/5.</text>
</comment>
<comment type="catalytic activity">
    <reaction evidence="12 13">
        <text>O-phospho-L-serine + 2-oxoglutarate = 3-phosphooxypyruvate + L-glutamate</text>
        <dbReference type="Rhea" id="RHEA:14329"/>
        <dbReference type="ChEBI" id="CHEBI:16810"/>
        <dbReference type="ChEBI" id="CHEBI:18110"/>
        <dbReference type="ChEBI" id="CHEBI:29985"/>
        <dbReference type="ChEBI" id="CHEBI:57524"/>
        <dbReference type="EC" id="2.6.1.52"/>
    </reaction>
</comment>
<dbReference type="GO" id="GO:0030170">
    <property type="term" value="F:pyridoxal phosphate binding"/>
    <property type="evidence" value="ECO:0007669"/>
    <property type="project" value="UniProtKB-UniRule"/>
</dbReference>